<dbReference type="Gene3D" id="3.10.10.10">
    <property type="entry name" value="HIV Type 1 Reverse Transcriptase, subunit A, domain 1"/>
    <property type="match status" value="1"/>
</dbReference>
<dbReference type="Gene3D" id="1.10.150.20">
    <property type="entry name" value="5' to 3' exonuclease, C-terminal subdomain"/>
    <property type="match status" value="1"/>
</dbReference>
<feature type="domain" description="Reverse transcriptase" evidence="9">
    <location>
        <begin position="334"/>
        <end position="513"/>
    </location>
</feature>
<evidence type="ECO:0000256" key="2">
    <source>
        <dbReference type="ARBA" id="ARBA00022695"/>
    </source>
</evidence>
<reference evidence="11" key="2">
    <citation type="submission" date="2019-10" db="EMBL/GenBank/DDBJ databases">
        <title>A de novo genome assembly of a pear dwarfing rootstock.</title>
        <authorList>
            <person name="Wang F."/>
            <person name="Wang J."/>
            <person name="Li S."/>
            <person name="Zhang Y."/>
            <person name="Fang M."/>
            <person name="Ma L."/>
            <person name="Zhao Y."/>
            <person name="Jiang S."/>
        </authorList>
    </citation>
    <scope>NUCLEOTIDE SEQUENCE [LARGE SCALE GENOMIC DNA]</scope>
</reference>
<evidence type="ECO:0000313" key="10">
    <source>
        <dbReference type="EMBL" id="KAB2618335.1"/>
    </source>
</evidence>
<keyword evidence="2" id="KW-0548">Nucleotidyltransferase</keyword>
<dbReference type="Pfam" id="PF17919">
    <property type="entry name" value="RT_RNaseH_2"/>
    <property type="match status" value="1"/>
</dbReference>
<keyword evidence="4" id="KW-0378">Hydrolase</keyword>
<dbReference type="InterPro" id="IPR000477">
    <property type="entry name" value="RT_dom"/>
</dbReference>
<comment type="caution">
    <text evidence="10">The sequence shown here is derived from an EMBL/GenBank/DDBJ whole genome shotgun (WGS) entry which is preliminary data.</text>
</comment>
<dbReference type="InterPro" id="IPR010995">
    <property type="entry name" value="DNA_repair_Rad51/TF_NusA_a-hlx"/>
</dbReference>
<dbReference type="Pfam" id="PF14520">
    <property type="entry name" value="HHH_5"/>
    <property type="match status" value="1"/>
</dbReference>
<evidence type="ECO:0000256" key="7">
    <source>
        <dbReference type="ARBA" id="ARBA00022908"/>
    </source>
</evidence>
<evidence type="ECO:0000256" key="8">
    <source>
        <dbReference type="ARBA" id="ARBA00023268"/>
    </source>
</evidence>
<dbReference type="SUPFAM" id="SSF50630">
    <property type="entry name" value="Acid proteases"/>
    <property type="match status" value="1"/>
</dbReference>
<dbReference type="InterPro" id="IPR043128">
    <property type="entry name" value="Rev_trsase/Diguanyl_cyclase"/>
</dbReference>
<evidence type="ECO:0000256" key="4">
    <source>
        <dbReference type="ARBA" id="ARBA00022759"/>
    </source>
</evidence>
<evidence type="ECO:0000256" key="5">
    <source>
        <dbReference type="ARBA" id="ARBA00022842"/>
    </source>
</evidence>
<dbReference type="OrthoDB" id="1166716at2759"/>
<dbReference type="Gene3D" id="3.10.20.370">
    <property type="match status" value="1"/>
</dbReference>
<dbReference type="PANTHER" id="PTHR37984:SF5">
    <property type="entry name" value="PROTEIN NYNRIN-LIKE"/>
    <property type="match status" value="1"/>
</dbReference>
<dbReference type="CDD" id="cd00303">
    <property type="entry name" value="retropepsin_like"/>
    <property type="match status" value="1"/>
</dbReference>
<dbReference type="PROSITE" id="PS00141">
    <property type="entry name" value="ASP_PROTEASE"/>
    <property type="match status" value="1"/>
</dbReference>
<dbReference type="Gene3D" id="3.30.70.270">
    <property type="match status" value="2"/>
</dbReference>
<protein>
    <recommendedName>
        <fullName evidence="9">Reverse transcriptase domain-containing protein</fullName>
    </recommendedName>
</protein>
<dbReference type="FunFam" id="3.30.70.270:FF:000020">
    <property type="entry name" value="Transposon Tf2-6 polyprotein-like Protein"/>
    <property type="match status" value="1"/>
</dbReference>
<dbReference type="PANTHER" id="PTHR37984">
    <property type="entry name" value="PROTEIN CBG26694"/>
    <property type="match status" value="1"/>
</dbReference>
<keyword evidence="11" id="KW-1185">Reference proteome</keyword>
<organism evidence="10 11">
    <name type="scientific">Pyrus ussuriensis x Pyrus communis</name>
    <dbReference type="NCBI Taxonomy" id="2448454"/>
    <lineage>
        <taxon>Eukaryota</taxon>
        <taxon>Viridiplantae</taxon>
        <taxon>Streptophyta</taxon>
        <taxon>Embryophyta</taxon>
        <taxon>Tracheophyta</taxon>
        <taxon>Spermatophyta</taxon>
        <taxon>Magnoliopsida</taxon>
        <taxon>eudicotyledons</taxon>
        <taxon>Gunneridae</taxon>
        <taxon>Pentapetalae</taxon>
        <taxon>rosids</taxon>
        <taxon>fabids</taxon>
        <taxon>Rosales</taxon>
        <taxon>Rosaceae</taxon>
        <taxon>Amygdaloideae</taxon>
        <taxon>Maleae</taxon>
        <taxon>Pyrus</taxon>
    </lineage>
</organism>
<dbReference type="Gene3D" id="2.40.70.10">
    <property type="entry name" value="Acid Proteases"/>
    <property type="match status" value="1"/>
</dbReference>
<dbReference type="GO" id="GO:0015074">
    <property type="term" value="P:DNA integration"/>
    <property type="evidence" value="ECO:0007669"/>
    <property type="project" value="UniProtKB-KW"/>
</dbReference>
<dbReference type="InterPro" id="IPR016197">
    <property type="entry name" value="Chromo-like_dom_sf"/>
</dbReference>
<dbReference type="GO" id="GO:0016779">
    <property type="term" value="F:nucleotidyltransferase activity"/>
    <property type="evidence" value="ECO:0007669"/>
    <property type="project" value="UniProtKB-KW"/>
</dbReference>
<dbReference type="InterPro" id="IPR041577">
    <property type="entry name" value="RT_RNaseH_2"/>
</dbReference>
<dbReference type="InterPro" id="IPR056924">
    <property type="entry name" value="SH3_Tf2-1"/>
</dbReference>
<dbReference type="InterPro" id="IPR043502">
    <property type="entry name" value="DNA/RNA_pol_sf"/>
</dbReference>
<evidence type="ECO:0000256" key="1">
    <source>
        <dbReference type="ARBA" id="ARBA00022679"/>
    </source>
</evidence>
<dbReference type="Pfam" id="PF08284">
    <property type="entry name" value="RVP_2"/>
    <property type="match status" value="1"/>
</dbReference>
<keyword evidence="1" id="KW-0808">Transferase</keyword>
<dbReference type="GO" id="GO:0004519">
    <property type="term" value="F:endonuclease activity"/>
    <property type="evidence" value="ECO:0007669"/>
    <property type="project" value="UniProtKB-KW"/>
</dbReference>
<accession>A0A5N5GRW8</accession>
<sequence>MILLLEFSKLNSISPSITLRPIIVFSLLLFIWMARYYSGLVCWIVFGLLQVRRNSLAPSAESLGLPNSKLVRRPSSSFAKQVLRVGNLAIQKLTPAEIQKKREDGECWFCTDKWTPGHKCGFKQLLMLDVINDELPDDDSIGLQPELLHMELSECAFYGTKARQIIQTMKVDGVVNGQPVKILLDSGSTHNFIDSRLLRQWGQQVHPTKEFDLMIAERGKVKSSGCCKSTFLTIGGITVQWLSSISPILWDFQLLTMEFVKNNQQYKWHHSLMALPVIQEVSLQHLDNDIYNSNLGVHDHHIPLVPGAKPPNIRPYHYSPLQKTKIEKAIQELLEAGFIRLSHSPFSFSVLLVKKKKGTWRMCVDYRELNALTIKDKYPIPLIDDLLDELHGAVFFSKLDLRSGCHQILMNKEDIVKIAFRTHEGHYKFLVMPFGLTNALATFQNLMNDLFKPLLRKFVLVFFDDILIYSKSWEDHLTHLQQVFQILQDNQLFLKKSKCSFGQSKVEYLGHNVSNEGVMTDPSKLQAIIEWCVPRNVKELRGFLGLTRYYRKFVSGYGKICQPLYNLTENEGFYWGVEALEAFEKLKKIMSSPQVLALPNFNEPFVLEYDASDNGIGAVLQQNHRPIAFTSQALGPKNQALSTYERELIAIVHAVKKRQNYLQVADALSRVPSVNSELVKNPVHFDMELTTISYPYFGWMDDLRRSSESDEWVMERVKSVLDNSKTVIDKATISKGKTVIMVVVDRLSKYAHFLAFSHPYTAMSVAQAFIEFVFKLHGFTPFELVYGHSPPHIASYEVGTAKMDSVEQSLLERDRMLAVLKRNLKLAQNRMTVQANKRRTERHFNVGIKFYGLYEVLEKIGMVAYKLKLPKGSKIHLVFHVSCLKKQLGEGVVSHVNLPIAADDGLVQNLPQPILARRMYKKGNVAGVQLLVQWNGQEAAEASWEDFESSMHSRPDTQNFQCWNWYLTIGIPAVSLIAPISLEPAAEPIRTSSSAVRSSQSRFKEHLQSFPDKLCVALAPLKRFLKYQFSPPSPSSLLFLLLRLRVSTHRRLCRRGATISRAMEQQSNQKTAQQQGELEEVSGIASIDVKKLKDAGLCTVEAVAYSPRKDLLQIKGISEAKVDKIIEEALPNPSLSLPSTPLTPIAIAHRLASHGPERNGLVGKSWSSADRL</sequence>
<dbReference type="CDD" id="cd01647">
    <property type="entry name" value="RT_LTR"/>
    <property type="match status" value="1"/>
</dbReference>
<reference evidence="10 11" key="1">
    <citation type="submission" date="2019-09" db="EMBL/GenBank/DDBJ databases">
        <authorList>
            <person name="Ou C."/>
        </authorList>
    </citation>
    <scope>NUCLEOTIDE SEQUENCE [LARGE SCALE GENOMIC DNA]</scope>
    <source>
        <strain evidence="10">S2</strain>
        <tissue evidence="10">Leaf</tissue>
    </source>
</reference>
<keyword evidence="3" id="KW-0540">Nuclease</keyword>
<dbReference type="EMBL" id="SMOL01000401">
    <property type="protein sequence ID" value="KAB2618335.1"/>
    <property type="molecule type" value="Genomic_DNA"/>
</dbReference>
<proteinExistence type="predicted"/>
<dbReference type="AlphaFoldDB" id="A0A5N5GRW8"/>
<keyword evidence="7" id="KW-0229">DNA integration</keyword>
<keyword evidence="4" id="KW-0255">Endonuclease</keyword>
<dbReference type="GO" id="GO:0000166">
    <property type="term" value="F:nucleotide binding"/>
    <property type="evidence" value="ECO:0007669"/>
    <property type="project" value="InterPro"/>
</dbReference>
<dbReference type="InterPro" id="IPR021109">
    <property type="entry name" value="Peptidase_aspartic_dom_sf"/>
</dbReference>
<dbReference type="GO" id="GO:0004190">
    <property type="term" value="F:aspartic-type endopeptidase activity"/>
    <property type="evidence" value="ECO:0007669"/>
    <property type="project" value="InterPro"/>
</dbReference>
<dbReference type="Pfam" id="PF00078">
    <property type="entry name" value="RVT_1"/>
    <property type="match status" value="1"/>
</dbReference>
<dbReference type="InterPro" id="IPR001969">
    <property type="entry name" value="Aspartic_peptidase_AS"/>
</dbReference>
<keyword evidence="6" id="KW-0694">RNA-binding</keyword>
<evidence type="ECO:0000256" key="3">
    <source>
        <dbReference type="ARBA" id="ARBA00022722"/>
    </source>
</evidence>
<dbReference type="SUPFAM" id="SSF47794">
    <property type="entry name" value="Rad51 N-terminal domain-like"/>
    <property type="match status" value="1"/>
</dbReference>
<gene>
    <name evidence="10" type="ORF">D8674_014204</name>
</gene>
<dbReference type="SUPFAM" id="SSF54160">
    <property type="entry name" value="Chromo domain-like"/>
    <property type="match status" value="1"/>
</dbReference>
<evidence type="ECO:0000259" key="9">
    <source>
        <dbReference type="PROSITE" id="PS50878"/>
    </source>
</evidence>
<dbReference type="Pfam" id="PF24626">
    <property type="entry name" value="SH3_Tf2-1"/>
    <property type="match status" value="1"/>
</dbReference>
<name>A0A5N5GRW8_9ROSA</name>
<dbReference type="Proteomes" id="UP000327157">
    <property type="component" value="Chromosome 15"/>
</dbReference>
<dbReference type="PROSITE" id="PS50878">
    <property type="entry name" value="RT_POL"/>
    <property type="match status" value="1"/>
</dbReference>
<dbReference type="GO" id="GO:0003723">
    <property type="term" value="F:RNA binding"/>
    <property type="evidence" value="ECO:0007669"/>
    <property type="project" value="UniProtKB-KW"/>
</dbReference>
<evidence type="ECO:0000256" key="6">
    <source>
        <dbReference type="ARBA" id="ARBA00022884"/>
    </source>
</evidence>
<dbReference type="SUPFAM" id="SSF56672">
    <property type="entry name" value="DNA/RNA polymerases"/>
    <property type="match status" value="1"/>
</dbReference>
<dbReference type="InterPro" id="IPR050951">
    <property type="entry name" value="Retrovirus_Pol_polyprotein"/>
</dbReference>
<keyword evidence="5" id="KW-0460">Magnesium</keyword>
<dbReference type="GO" id="GO:0006508">
    <property type="term" value="P:proteolysis"/>
    <property type="evidence" value="ECO:0007669"/>
    <property type="project" value="InterPro"/>
</dbReference>
<reference evidence="10 11" key="3">
    <citation type="submission" date="2019-11" db="EMBL/GenBank/DDBJ databases">
        <title>A de novo genome assembly of a pear dwarfing rootstock.</title>
        <authorList>
            <person name="Wang F."/>
            <person name="Wang J."/>
            <person name="Li S."/>
            <person name="Zhang Y."/>
            <person name="Fang M."/>
            <person name="Ma L."/>
            <person name="Zhao Y."/>
            <person name="Jiang S."/>
        </authorList>
    </citation>
    <scope>NUCLEOTIDE SEQUENCE [LARGE SCALE GENOMIC DNA]</scope>
    <source>
        <strain evidence="10">S2</strain>
        <tissue evidence="10">Leaf</tissue>
    </source>
</reference>
<keyword evidence="8" id="KW-0511">Multifunctional enzyme</keyword>
<evidence type="ECO:0000313" key="11">
    <source>
        <dbReference type="Proteomes" id="UP000327157"/>
    </source>
</evidence>